<keyword evidence="3" id="KW-1185">Reference proteome</keyword>
<dbReference type="EMBL" id="MWQY01000007">
    <property type="protein sequence ID" value="ORC35878.1"/>
    <property type="molecule type" value="Genomic_DNA"/>
</dbReference>
<dbReference type="GO" id="GO:0035438">
    <property type="term" value="F:cyclic-di-GMP binding"/>
    <property type="evidence" value="ECO:0007669"/>
    <property type="project" value="InterPro"/>
</dbReference>
<accession>A0A1Y1RYZ2</accession>
<gene>
    <name evidence="2" type="ORF">B4O97_07350</name>
</gene>
<dbReference type="AlphaFoldDB" id="A0A1Y1RYZ2"/>
<dbReference type="RefSeq" id="WP_083049646.1">
    <property type="nucleotide sequence ID" value="NZ_MWQY01000007.1"/>
</dbReference>
<sequence>MSINGRKVFLLYPHSVIQDDLIYTLVQSEYEVYRLKDHNRALRILEKFPDSILFINIDERLDESEWEEYIRGIARNPALDSIRIGILSYNNNEELKKKYLMDIGITCGFIQLKLGLKESTKIILTVLEASEAKGRRKFVRVNCEHDSSAQFNVRVFDTVVTGKIIDISSIGMAIQFDTDPELQKNTLLEGIQLRLRSSLINLSGVVMGFREEKPKRYVILFTPKTAASEKTKIRRYIIQTLQGFIESLQV</sequence>
<name>A0A1Y1RYZ2_9SPIO</name>
<dbReference type="Pfam" id="PF07238">
    <property type="entry name" value="PilZ"/>
    <property type="match status" value="1"/>
</dbReference>
<organism evidence="2 3">
    <name type="scientific">Marispirochaeta aestuarii</name>
    <dbReference type="NCBI Taxonomy" id="1963862"/>
    <lineage>
        <taxon>Bacteria</taxon>
        <taxon>Pseudomonadati</taxon>
        <taxon>Spirochaetota</taxon>
        <taxon>Spirochaetia</taxon>
        <taxon>Spirochaetales</taxon>
        <taxon>Spirochaetaceae</taxon>
        <taxon>Marispirochaeta</taxon>
    </lineage>
</organism>
<reference evidence="2 3" key="1">
    <citation type="submission" date="2017-03" db="EMBL/GenBank/DDBJ databases">
        <title>Draft Genome sequence of Marispirochaeta sp. strain JC444.</title>
        <authorList>
            <person name="Shivani Y."/>
            <person name="Subhash Y."/>
            <person name="Sasikala C."/>
            <person name="Ramana C."/>
        </authorList>
    </citation>
    <scope>NUCLEOTIDE SEQUENCE [LARGE SCALE GENOMIC DNA]</scope>
    <source>
        <strain evidence="2 3">JC444</strain>
    </source>
</reference>
<comment type="caution">
    <text evidence="2">The sequence shown here is derived from an EMBL/GenBank/DDBJ whole genome shotgun (WGS) entry which is preliminary data.</text>
</comment>
<dbReference type="Gene3D" id="2.40.10.220">
    <property type="entry name" value="predicted glycosyltransferase like domains"/>
    <property type="match status" value="1"/>
</dbReference>
<proteinExistence type="predicted"/>
<protein>
    <recommendedName>
        <fullName evidence="1">PilZ domain-containing protein</fullName>
    </recommendedName>
</protein>
<dbReference type="OrthoDB" id="356575at2"/>
<dbReference type="STRING" id="1963862.B4O97_07350"/>
<dbReference type="Proteomes" id="UP000192343">
    <property type="component" value="Unassembled WGS sequence"/>
</dbReference>
<dbReference type="InterPro" id="IPR009875">
    <property type="entry name" value="PilZ_domain"/>
</dbReference>
<dbReference type="SUPFAM" id="SSF141371">
    <property type="entry name" value="PilZ domain-like"/>
    <property type="match status" value="1"/>
</dbReference>
<evidence type="ECO:0000259" key="1">
    <source>
        <dbReference type="Pfam" id="PF07238"/>
    </source>
</evidence>
<evidence type="ECO:0000313" key="2">
    <source>
        <dbReference type="EMBL" id="ORC35878.1"/>
    </source>
</evidence>
<feature type="domain" description="PilZ" evidence="1">
    <location>
        <begin position="135"/>
        <end position="238"/>
    </location>
</feature>
<evidence type="ECO:0000313" key="3">
    <source>
        <dbReference type="Proteomes" id="UP000192343"/>
    </source>
</evidence>